<dbReference type="PANTHER" id="PTHR16199">
    <property type="entry name" value="CONDENSIN-2 COMPLEX SUBUNIT G2"/>
    <property type="match status" value="1"/>
</dbReference>
<sequence length="1186" mass="134730">MSPSPQPAAALGAGFRTLCWSLASGLAGSGFLLFGGYGLIVEMSKRVAFLQATSKESVKTFLNFINLHEDPSDPFNLHELLQELPRKQKEELWEKLKILLTETLVAHPVEEWQKLDDDSDDDMEVECPSDVKHTLSILYGVTVVATTSVSVVDEDVSYGALLECAAILNGIIHAVPQSENVCLAIEHLCEAWWQKGLEGKEEFGKTAFLFLLSKSLEEKGLAANIVRLWNLHPCLLSFDYNSAESNEVKELLLLCARSIKFIKKEEGRRFLTFLFSWDANFVKVIHARIKGFLQFLQKSLMKNIAEIYFRAWKKASGDFLKTIENDCIQDFMHHGVHLPKRSPVYCRVREVLAYFHQNKLRQGVDEMLCRLYQPILWRGLKAINSEVRANSAVLFVEVFPFRYPGLNHEDMDNEIQKQFDELFSLLEDPHPIVRSAGVLGVCKISAKYWEMMPVAILTDLLKKILCDLACDTSSADVRCSVFKCLPIILENSLSHPLLEKLLPAVRLSLHDNSEKVRVAFVNMLLKIKAVRAAKFWNICPMDHLLARLEVDSRPVSRRIVNLLFNSFFPVNQDEELWCERCVSLVQMNPAASRKFYQYAHEHTAATNIAKLMLTIRRCLNGCIQRADQDEDDEDCGEQESEKENKSVLDNVLSTEDTSSVASLLEIIVILWRSIRKTLDDNKEAKEYTITKFAKVLPQYFRAFKDERCVAPLVIMASFMPAEAVPTFSHSVLSKLRKLECGVDEKRFSSLIDCLCRWNRVCDVLELITEWLSESLPEKKSRKDSGRQVRILETSEPKPTLALDYLEYIVKNSVNREYLLSLQKTKLSQLLKVLGLVKEVLCSFVKPSQTVTHKIDEAAALRIFSLYCRLSVHLQHKFNAEGRTYLSVLEDTGEWIHTNILTNLESYPNASEEEIRISQEVLKVYLTVCKDVLMVGLGDSEFQAQLLEIIILMLQTDKFPDCLPVQLSLIKETTEVCLAQMMSEKNEDVNQILDAVQKVFHKVLETIARRLKKQQEEILQLIQSIQAPLGEFINCVQCWHMACPELHSGIISTIMAAVVVEISHCLRKVTDLSELTAPDTISDLPPLSRCLMSVMVKSHRLLNSFLAALTDCVISEEVEGVLGLSASLYIAFVSRKGNRIPPAVKDLASSIYRKLKNFGEVTMDDAESRERAVYELSMKILDELQIQ</sequence>
<dbReference type="GO" id="GO:0000796">
    <property type="term" value="C:condensin complex"/>
    <property type="evidence" value="ECO:0007669"/>
    <property type="project" value="TreeGrafter"/>
</dbReference>
<dbReference type="Proteomes" id="UP001295444">
    <property type="component" value="Chromosome 04"/>
</dbReference>
<keyword evidence="3" id="KW-1185">Reference proteome</keyword>
<feature type="transmembrane region" description="Helical" evidence="1">
    <location>
        <begin position="20"/>
        <end position="40"/>
    </location>
</feature>
<dbReference type="Pfam" id="PF12422">
    <property type="entry name" value="Condensin2nSMC"/>
    <property type="match status" value="1"/>
</dbReference>
<dbReference type="InterPro" id="IPR016024">
    <property type="entry name" value="ARM-type_fold"/>
</dbReference>
<protein>
    <submittedName>
        <fullName evidence="2">Condensin-2 complex subunit G2 isoform X1</fullName>
    </submittedName>
</protein>
<accession>A0AAD1RZF3</accession>
<evidence type="ECO:0000256" key="1">
    <source>
        <dbReference type="SAM" id="Phobius"/>
    </source>
</evidence>
<dbReference type="EMBL" id="OW240915">
    <property type="protein sequence ID" value="CAH2282064.1"/>
    <property type="molecule type" value="Genomic_DNA"/>
</dbReference>
<reference evidence="2" key="1">
    <citation type="submission" date="2022-03" db="EMBL/GenBank/DDBJ databases">
        <authorList>
            <person name="Alioto T."/>
            <person name="Alioto T."/>
            <person name="Gomez Garrido J."/>
        </authorList>
    </citation>
    <scope>NUCLEOTIDE SEQUENCE</scope>
</reference>
<keyword evidence="1" id="KW-1133">Transmembrane helix</keyword>
<proteinExistence type="predicted"/>
<organism evidence="2 3">
    <name type="scientific">Pelobates cultripes</name>
    <name type="common">Western spadefoot toad</name>
    <dbReference type="NCBI Taxonomy" id="61616"/>
    <lineage>
        <taxon>Eukaryota</taxon>
        <taxon>Metazoa</taxon>
        <taxon>Chordata</taxon>
        <taxon>Craniata</taxon>
        <taxon>Vertebrata</taxon>
        <taxon>Euteleostomi</taxon>
        <taxon>Amphibia</taxon>
        <taxon>Batrachia</taxon>
        <taxon>Anura</taxon>
        <taxon>Pelobatoidea</taxon>
        <taxon>Pelobatidae</taxon>
        <taxon>Pelobates</taxon>
    </lineage>
</organism>
<keyword evidence="1" id="KW-0472">Membrane</keyword>
<dbReference type="InterPro" id="IPR024741">
    <property type="entry name" value="Condensin2_G2"/>
</dbReference>
<name>A0AAD1RZF3_PELCU</name>
<evidence type="ECO:0000313" key="3">
    <source>
        <dbReference type="Proteomes" id="UP001295444"/>
    </source>
</evidence>
<evidence type="ECO:0000313" key="2">
    <source>
        <dbReference type="EMBL" id="CAH2282064.1"/>
    </source>
</evidence>
<dbReference type="Gene3D" id="1.25.10.10">
    <property type="entry name" value="Leucine-rich Repeat Variant"/>
    <property type="match status" value="1"/>
</dbReference>
<dbReference type="GO" id="GO:0005634">
    <property type="term" value="C:nucleus"/>
    <property type="evidence" value="ECO:0007669"/>
    <property type="project" value="InterPro"/>
</dbReference>
<dbReference type="SUPFAM" id="SSF48371">
    <property type="entry name" value="ARM repeat"/>
    <property type="match status" value="1"/>
</dbReference>
<keyword evidence="1" id="KW-0812">Transmembrane</keyword>
<dbReference type="PANTHER" id="PTHR16199:SF4">
    <property type="entry name" value="CONDENSIN-2 COMPLEX SUBUNIT G2"/>
    <property type="match status" value="1"/>
</dbReference>
<gene>
    <name evidence="2" type="ORF">PECUL_23A039669</name>
</gene>
<dbReference type="GO" id="GO:0000070">
    <property type="term" value="P:mitotic sister chromatid segregation"/>
    <property type="evidence" value="ECO:0007669"/>
    <property type="project" value="TreeGrafter"/>
</dbReference>
<dbReference type="AlphaFoldDB" id="A0AAD1RZF3"/>
<dbReference type="InterPro" id="IPR011989">
    <property type="entry name" value="ARM-like"/>
</dbReference>